<keyword evidence="2" id="KW-1185">Reference proteome</keyword>
<dbReference type="SUPFAM" id="SSF158837">
    <property type="entry name" value="AGR C 984p-like"/>
    <property type="match status" value="1"/>
</dbReference>
<dbReference type="InterPro" id="IPR010626">
    <property type="entry name" value="DUF1217"/>
</dbReference>
<proteinExistence type="predicted"/>
<accession>A0ABV7QXL0</accession>
<dbReference type="EMBL" id="JBHRXJ010000001">
    <property type="protein sequence ID" value="MFC3526869.1"/>
    <property type="molecule type" value="Genomic_DNA"/>
</dbReference>
<organism evidence="1 2">
    <name type="scientific">Paracoccus mangrovi</name>
    <dbReference type="NCBI Taxonomy" id="1715645"/>
    <lineage>
        <taxon>Bacteria</taxon>
        <taxon>Pseudomonadati</taxon>
        <taxon>Pseudomonadota</taxon>
        <taxon>Alphaproteobacteria</taxon>
        <taxon>Rhodobacterales</taxon>
        <taxon>Paracoccaceae</taxon>
        <taxon>Paracoccus</taxon>
    </lineage>
</organism>
<protein>
    <submittedName>
        <fullName evidence="1">DUF1217 domain-containing protein</fullName>
    </submittedName>
</protein>
<dbReference type="InterPro" id="IPR023157">
    <property type="entry name" value="AGR-C-984p-like_sf"/>
</dbReference>
<dbReference type="Pfam" id="PF06748">
    <property type="entry name" value="DUF1217"/>
    <property type="match status" value="1"/>
</dbReference>
<sequence length="265" mass="29993">MAYNVQVADGGYLGWKLLERTLDSQKQVFSKSAEIQRSRDYFVENISKVEAAEDLVGNYKLLSVALRAFGLDDDINNKYFIRKVLEADPDDESSLINKLPDKRYEQLNAAFKLWSAPAPEGTTTTVDSKAISDMYVTRSFEKNIGERHQEIEISLNAQRELKTLAEVDLSQKSKWYQIVGSKPLRKVFEGAFGLSSHFANLPIDRQVSELRSRTERLMGSSDIDQFSDSAKLDHLLKYYLIRNQAAQSASMSRYSSALAILSNRG</sequence>
<name>A0ABV7QXL0_9RHOB</name>
<evidence type="ECO:0000313" key="1">
    <source>
        <dbReference type="EMBL" id="MFC3526869.1"/>
    </source>
</evidence>
<evidence type="ECO:0000313" key="2">
    <source>
        <dbReference type="Proteomes" id="UP001595721"/>
    </source>
</evidence>
<gene>
    <name evidence="1" type="ORF">ACFOMH_01700</name>
</gene>
<reference evidence="2" key="1">
    <citation type="journal article" date="2019" name="Int. J. Syst. Evol. Microbiol.">
        <title>The Global Catalogue of Microorganisms (GCM) 10K type strain sequencing project: providing services to taxonomists for standard genome sequencing and annotation.</title>
        <authorList>
            <consortium name="The Broad Institute Genomics Platform"/>
            <consortium name="The Broad Institute Genome Sequencing Center for Infectious Disease"/>
            <person name="Wu L."/>
            <person name="Ma J."/>
        </authorList>
    </citation>
    <scope>NUCLEOTIDE SEQUENCE [LARGE SCALE GENOMIC DNA]</scope>
    <source>
        <strain evidence="2">KCTC 42899</strain>
    </source>
</reference>
<dbReference type="Gene3D" id="1.10.3700.10">
    <property type="entry name" value="AGR C 984p-like"/>
    <property type="match status" value="1"/>
</dbReference>
<comment type="caution">
    <text evidence="1">The sequence shown here is derived from an EMBL/GenBank/DDBJ whole genome shotgun (WGS) entry which is preliminary data.</text>
</comment>
<dbReference type="RefSeq" id="WP_374424561.1">
    <property type="nucleotide sequence ID" value="NZ_JBHRXJ010000001.1"/>
</dbReference>
<dbReference type="Proteomes" id="UP001595721">
    <property type="component" value="Unassembled WGS sequence"/>
</dbReference>